<gene>
    <name evidence="3" type="ORF">J5N97_015380</name>
</gene>
<comment type="similarity">
    <text evidence="1">Belongs to the BetVI family.</text>
</comment>
<reference evidence="3" key="2">
    <citation type="journal article" date="2022" name="Hortic Res">
        <title>The genome of Dioscorea zingiberensis sheds light on the biosynthesis, origin and evolution of the medicinally important diosgenin saponins.</title>
        <authorList>
            <person name="Li Y."/>
            <person name="Tan C."/>
            <person name="Li Z."/>
            <person name="Guo J."/>
            <person name="Li S."/>
            <person name="Chen X."/>
            <person name="Wang C."/>
            <person name="Dai X."/>
            <person name="Yang H."/>
            <person name="Song W."/>
            <person name="Hou L."/>
            <person name="Xu J."/>
            <person name="Tong Z."/>
            <person name="Xu A."/>
            <person name="Yuan X."/>
            <person name="Wang W."/>
            <person name="Yang Q."/>
            <person name="Chen L."/>
            <person name="Sun Z."/>
            <person name="Wang K."/>
            <person name="Pan B."/>
            <person name="Chen J."/>
            <person name="Bao Y."/>
            <person name="Liu F."/>
            <person name="Qi X."/>
            <person name="Gang D.R."/>
            <person name="Wen J."/>
            <person name="Li J."/>
        </authorList>
    </citation>
    <scope>NUCLEOTIDE SEQUENCE</scope>
    <source>
        <strain evidence="3">Dzin_1.0</strain>
    </source>
</reference>
<dbReference type="PANTHER" id="PTHR31213">
    <property type="entry name" value="OS08G0374000 PROTEIN-RELATED"/>
    <property type="match status" value="1"/>
</dbReference>
<proteinExistence type="inferred from homology"/>
<dbReference type="SUPFAM" id="SSF55961">
    <property type="entry name" value="Bet v1-like"/>
    <property type="match status" value="1"/>
</dbReference>
<reference evidence="3" key="1">
    <citation type="submission" date="2021-03" db="EMBL/GenBank/DDBJ databases">
        <authorList>
            <person name="Li Z."/>
            <person name="Yang C."/>
        </authorList>
    </citation>
    <scope>NUCLEOTIDE SEQUENCE</scope>
    <source>
        <strain evidence="3">Dzin_1.0</strain>
        <tissue evidence="3">Leaf</tissue>
    </source>
</reference>
<feature type="domain" description="Bet v I/Major latex protein" evidence="2">
    <location>
        <begin position="1"/>
        <end position="156"/>
    </location>
</feature>
<dbReference type="InterPro" id="IPR023393">
    <property type="entry name" value="START-like_dom_sf"/>
</dbReference>
<dbReference type="GO" id="GO:0005737">
    <property type="term" value="C:cytoplasm"/>
    <property type="evidence" value="ECO:0007669"/>
    <property type="project" value="TreeGrafter"/>
</dbReference>
<dbReference type="PRINTS" id="PR00634">
    <property type="entry name" value="BETALLERGEN"/>
</dbReference>
<evidence type="ECO:0000313" key="3">
    <source>
        <dbReference type="EMBL" id="KAJ0979906.1"/>
    </source>
</evidence>
<dbReference type="GO" id="GO:0009738">
    <property type="term" value="P:abscisic acid-activated signaling pathway"/>
    <property type="evidence" value="ECO:0007669"/>
    <property type="project" value="InterPro"/>
</dbReference>
<organism evidence="3 4">
    <name type="scientific">Dioscorea zingiberensis</name>
    <dbReference type="NCBI Taxonomy" id="325984"/>
    <lineage>
        <taxon>Eukaryota</taxon>
        <taxon>Viridiplantae</taxon>
        <taxon>Streptophyta</taxon>
        <taxon>Embryophyta</taxon>
        <taxon>Tracheophyta</taxon>
        <taxon>Spermatophyta</taxon>
        <taxon>Magnoliopsida</taxon>
        <taxon>Liliopsida</taxon>
        <taxon>Dioscoreales</taxon>
        <taxon>Dioscoreaceae</taxon>
        <taxon>Dioscorea</taxon>
    </lineage>
</organism>
<accession>A0A9D5HKL5</accession>
<evidence type="ECO:0000256" key="1">
    <source>
        <dbReference type="ARBA" id="ARBA00009744"/>
    </source>
</evidence>
<sequence>MVAGSFSHERKSRVSADRLWKAGVVDHELIPKLCSEHIASLELLEGDGGVGSINKLTLTPAAKAPFSYVKDKVEVMDHEKHVYKYSVVEGGLLGLRLKSYSFEIKFEGCSDGGTVGKLTVEYDTIDDTLLSEEEQGHILGGILGMMEAVDGYLLANPTAYAN</sequence>
<dbReference type="InterPro" id="IPR050279">
    <property type="entry name" value="Plant_def-hormone_signal"/>
</dbReference>
<dbReference type="FunFam" id="3.30.530.20:FF:000007">
    <property type="entry name" value="Major pollen allergen Bet v 1-A"/>
    <property type="match status" value="1"/>
</dbReference>
<dbReference type="EMBL" id="JAGGNH010000003">
    <property type="protein sequence ID" value="KAJ0979906.1"/>
    <property type="molecule type" value="Genomic_DNA"/>
</dbReference>
<dbReference type="InterPro" id="IPR000916">
    <property type="entry name" value="Bet_v_I/MLP"/>
</dbReference>
<dbReference type="GO" id="GO:0010427">
    <property type="term" value="F:abscisic acid binding"/>
    <property type="evidence" value="ECO:0007669"/>
    <property type="project" value="InterPro"/>
</dbReference>
<dbReference type="PANTHER" id="PTHR31213:SF201">
    <property type="entry name" value="OS03G0300400 PROTEIN"/>
    <property type="match status" value="1"/>
</dbReference>
<dbReference type="GO" id="GO:0004864">
    <property type="term" value="F:protein phosphatase inhibitor activity"/>
    <property type="evidence" value="ECO:0007669"/>
    <property type="project" value="InterPro"/>
</dbReference>
<comment type="caution">
    <text evidence="3">The sequence shown here is derived from an EMBL/GenBank/DDBJ whole genome shotgun (WGS) entry which is preliminary data.</text>
</comment>
<dbReference type="CDD" id="cd07816">
    <property type="entry name" value="Bet_v1-like"/>
    <property type="match status" value="1"/>
</dbReference>
<dbReference type="SMART" id="SM01037">
    <property type="entry name" value="Bet_v_1"/>
    <property type="match status" value="1"/>
</dbReference>
<dbReference type="Pfam" id="PF00407">
    <property type="entry name" value="Bet_v_1"/>
    <property type="match status" value="1"/>
</dbReference>
<keyword evidence="4" id="KW-1185">Reference proteome</keyword>
<protein>
    <recommendedName>
        <fullName evidence="2">Bet v I/Major latex protein domain-containing protein</fullName>
    </recommendedName>
</protein>
<dbReference type="Gene3D" id="3.30.530.20">
    <property type="match status" value="1"/>
</dbReference>
<name>A0A9D5HKL5_9LILI</name>
<dbReference type="GO" id="GO:0005634">
    <property type="term" value="C:nucleus"/>
    <property type="evidence" value="ECO:0007669"/>
    <property type="project" value="TreeGrafter"/>
</dbReference>
<dbReference type="InterPro" id="IPR024949">
    <property type="entry name" value="Bet_v_I_allergen"/>
</dbReference>
<dbReference type="GO" id="GO:0006952">
    <property type="term" value="P:defense response"/>
    <property type="evidence" value="ECO:0007669"/>
    <property type="project" value="InterPro"/>
</dbReference>
<evidence type="ECO:0000259" key="2">
    <source>
        <dbReference type="SMART" id="SM01037"/>
    </source>
</evidence>
<dbReference type="Proteomes" id="UP001085076">
    <property type="component" value="Miscellaneous, Linkage group lg03"/>
</dbReference>
<dbReference type="GO" id="GO:0038023">
    <property type="term" value="F:signaling receptor activity"/>
    <property type="evidence" value="ECO:0007669"/>
    <property type="project" value="InterPro"/>
</dbReference>
<evidence type="ECO:0000313" key="4">
    <source>
        <dbReference type="Proteomes" id="UP001085076"/>
    </source>
</evidence>
<dbReference type="AlphaFoldDB" id="A0A9D5HKL5"/>
<dbReference type="OrthoDB" id="1880172at2759"/>